<dbReference type="OrthoDB" id="6432054at2759"/>
<accession>A0A087UAY0</accession>
<evidence type="ECO:0000259" key="2">
    <source>
        <dbReference type="Pfam" id="PF01498"/>
    </source>
</evidence>
<dbReference type="Pfam" id="PF01498">
    <property type="entry name" value="HTH_Tnp_Tc3_2"/>
    <property type="match status" value="1"/>
</dbReference>
<sequence>MPLRRVRRQHEQLSQFERERIVGMMEAGWSARRVARQLGRSDCVVRRCWDQWTREMSCTRRPGSGRPRQTIRREDRHIIRNARVQPTASSAAIQAQVALSLGAPVSSRTIQRRLDEGQLVSWRPLLVLPFMLTHRRLRLGWCRARGNWTAAEWNQVVFSDESRFNLGSDDNCFHVWRARGERLNPAFAVQRHIASTAGVMVWGAIAYYTRSPLVLFRSPMTAQGYVHEILQSHVLPLMQRLPGAIFQQDNARPHTARVSQDCLPTVTTLPWPARSPDLSPIEHIWDHLGRRVGHPTSLNELEARLQQTWNEMSQDIIQNLFTKSRHTNIAWFGLFDYDKAHEGYLPKGKDAFVEDCKDN</sequence>
<dbReference type="PANTHER" id="PTHR23022:SF135">
    <property type="entry name" value="SI:DKEY-77F5.3"/>
    <property type="match status" value="1"/>
</dbReference>
<dbReference type="EMBL" id="KK119053">
    <property type="protein sequence ID" value="KFM74519.1"/>
    <property type="molecule type" value="Genomic_DNA"/>
</dbReference>
<dbReference type="InterPro" id="IPR002492">
    <property type="entry name" value="Transposase_Tc1-like"/>
</dbReference>
<protein>
    <submittedName>
        <fullName evidence="4">Transposable element Tcb2 transposase</fullName>
    </submittedName>
</protein>
<comment type="subcellular location">
    <subcellularLocation>
        <location evidence="1">Nucleus</location>
    </subcellularLocation>
</comment>
<dbReference type="PANTHER" id="PTHR23022">
    <property type="entry name" value="TRANSPOSABLE ELEMENT-RELATED"/>
    <property type="match status" value="1"/>
</dbReference>
<dbReference type="GO" id="GO:0005634">
    <property type="term" value="C:nucleus"/>
    <property type="evidence" value="ECO:0007669"/>
    <property type="project" value="UniProtKB-SubCell"/>
</dbReference>
<dbReference type="AlphaFoldDB" id="A0A087UAY0"/>
<evidence type="ECO:0000313" key="5">
    <source>
        <dbReference type="Proteomes" id="UP000054359"/>
    </source>
</evidence>
<evidence type="ECO:0000259" key="3">
    <source>
        <dbReference type="Pfam" id="PF13358"/>
    </source>
</evidence>
<dbReference type="Gene3D" id="1.10.10.60">
    <property type="entry name" value="Homeodomain-like"/>
    <property type="match status" value="1"/>
</dbReference>
<dbReference type="InterPro" id="IPR038717">
    <property type="entry name" value="Tc1-like_DDE_dom"/>
</dbReference>
<reference evidence="4 5" key="1">
    <citation type="submission" date="2013-11" db="EMBL/GenBank/DDBJ databases">
        <title>Genome sequencing of Stegodyphus mimosarum.</title>
        <authorList>
            <person name="Bechsgaard J."/>
        </authorList>
    </citation>
    <scope>NUCLEOTIDE SEQUENCE [LARGE SCALE GENOMIC DNA]</scope>
</reference>
<proteinExistence type="predicted"/>
<organism evidence="4 5">
    <name type="scientific">Stegodyphus mimosarum</name>
    <name type="common">African social velvet spider</name>
    <dbReference type="NCBI Taxonomy" id="407821"/>
    <lineage>
        <taxon>Eukaryota</taxon>
        <taxon>Metazoa</taxon>
        <taxon>Ecdysozoa</taxon>
        <taxon>Arthropoda</taxon>
        <taxon>Chelicerata</taxon>
        <taxon>Arachnida</taxon>
        <taxon>Araneae</taxon>
        <taxon>Araneomorphae</taxon>
        <taxon>Entelegynae</taxon>
        <taxon>Eresoidea</taxon>
        <taxon>Eresidae</taxon>
        <taxon>Stegodyphus</taxon>
    </lineage>
</organism>
<dbReference type="Proteomes" id="UP000054359">
    <property type="component" value="Unassembled WGS sequence"/>
</dbReference>
<dbReference type="SUPFAM" id="SSF46689">
    <property type="entry name" value="Homeodomain-like"/>
    <property type="match status" value="1"/>
</dbReference>
<evidence type="ECO:0000313" key="4">
    <source>
        <dbReference type="EMBL" id="KFM74519.1"/>
    </source>
</evidence>
<feature type="domain" description="Transposase Tc1-like" evidence="2">
    <location>
        <begin position="75"/>
        <end position="144"/>
    </location>
</feature>
<gene>
    <name evidence="4" type="ORF">X975_20927</name>
</gene>
<dbReference type="GO" id="GO:0003677">
    <property type="term" value="F:DNA binding"/>
    <property type="evidence" value="ECO:0007669"/>
    <property type="project" value="InterPro"/>
</dbReference>
<feature type="domain" description="Tc1-like transposase DDE" evidence="3">
    <location>
        <begin position="155"/>
        <end position="294"/>
    </location>
</feature>
<dbReference type="Gene3D" id="3.30.420.10">
    <property type="entry name" value="Ribonuclease H-like superfamily/Ribonuclease H"/>
    <property type="match status" value="1"/>
</dbReference>
<dbReference type="InterPro" id="IPR009057">
    <property type="entry name" value="Homeodomain-like_sf"/>
</dbReference>
<evidence type="ECO:0000256" key="1">
    <source>
        <dbReference type="ARBA" id="ARBA00004123"/>
    </source>
</evidence>
<dbReference type="InterPro" id="IPR036397">
    <property type="entry name" value="RNaseH_sf"/>
</dbReference>
<dbReference type="InterPro" id="IPR052338">
    <property type="entry name" value="Transposase_5"/>
</dbReference>
<keyword evidence="5" id="KW-1185">Reference proteome</keyword>
<dbReference type="Pfam" id="PF13358">
    <property type="entry name" value="DDE_3"/>
    <property type="match status" value="1"/>
</dbReference>
<name>A0A087UAY0_STEMI</name>
<dbReference type="GO" id="GO:0006313">
    <property type="term" value="P:DNA transposition"/>
    <property type="evidence" value="ECO:0007669"/>
    <property type="project" value="InterPro"/>
</dbReference>
<feature type="non-terminal residue" evidence="4">
    <location>
        <position position="359"/>
    </location>
</feature>
<dbReference type="GO" id="GO:0015074">
    <property type="term" value="P:DNA integration"/>
    <property type="evidence" value="ECO:0007669"/>
    <property type="project" value="InterPro"/>
</dbReference>